<dbReference type="InterPro" id="IPR037066">
    <property type="entry name" value="Plug_dom_sf"/>
</dbReference>
<reference evidence="3 4" key="1">
    <citation type="submission" date="2019-06" db="EMBL/GenBank/DDBJ databases">
        <title>Whole genome shotgun sequence of Nitrobacter winogradskyi NBRC 14297.</title>
        <authorList>
            <person name="Hosoyama A."/>
            <person name="Uohara A."/>
            <person name="Ohji S."/>
            <person name="Ichikawa N."/>
        </authorList>
    </citation>
    <scope>NUCLEOTIDE SEQUENCE [LARGE SCALE GENOMIC DNA]</scope>
    <source>
        <strain evidence="3 4">NBRC 14297</strain>
    </source>
</reference>
<evidence type="ECO:0000259" key="2">
    <source>
        <dbReference type="Pfam" id="PF07715"/>
    </source>
</evidence>
<evidence type="ECO:0000313" key="3">
    <source>
        <dbReference type="EMBL" id="GEC17605.1"/>
    </source>
</evidence>
<proteinExistence type="predicted"/>
<dbReference type="EMBL" id="BJNF01000122">
    <property type="protein sequence ID" value="GEC17605.1"/>
    <property type="molecule type" value="Genomic_DNA"/>
</dbReference>
<dbReference type="Pfam" id="PF07715">
    <property type="entry name" value="Plug"/>
    <property type="match status" value="1"/>
</dbReference>
<gene>
    <name evidence="3" type="ORF">NWI01_34970</name>
</gene>
<feature type="transmembrane region" description="Helical" evidence="1">
    <location>
        <begin position="50"/>
        <end position="70"/>
    </location>
</feature>
<comment type="caution">
    <text evidence="3">The sequence shown here is derived from an EMBL/GenBank/DDBJ whole genome shotgun (WGS) entry which is preliminary data.</text>
</comment>
<feature type="domain" description="TonB-dependent receptor plug" evidence="2">
    <location>
        <begin position="1"/>
        <end position="42"/>
    </location>
</feature>
<feature type="transmembrane region" description="Helical" evidence="1">
    <location>
        <begin position="90"/>
        <end position="111"/>
    </location>
</feature>
<name>A0A4Y3WFY8_NITWI</name>
<evidence type="ECO:0000256" key="1">
    <source>
        <dbReference type="SAM" id="Phobius"/>
    </source>
</evidence>
<dbReference type="SUPFAM" id="SSF56935">
    <property type="entry name" value="Porins"/>
    <property type="match status" value="1"/>
</dbReference>
<dbReference type="InterPro" id="IPR012910">
    <property type="entry name" value="Plug_dom"/>
</dbReference>
<dbReference type="AlphaFoldDB" id="A0A4Y3WFY8"/>
<sequence length="123" mass="12843">MDGIPINTADGLFDLFEIDPTAYRYVEVYKGANALRYGANSLVSSGRTMVSGALVCGLVATVALIGQQGADALELPLTGLASGKTWRVGFETSFGMTAVVAAVAMSAGLLAKRRHARRLSFSA</sequence>
<keyword evidence="1" id="KW-0472">Membrane</keyword>
<evidence type="ECO:0000313" key="4">
    <source>
        <dbReference type="Proteomes" id="UP000318825"/>
    </source>
</evidence>
<dbReference type="Gene3D" id="2.170.130.10">
    <property type="entry name" value="TonB-dependent receptor, plug domain"/>
    <property type="match status" value="1"/>
</dbReference>
<dbReference type="Proteomes" id="UP000318825">
    <property type="component" value="Unassembled WGS sequence"/>
</dbReference>
<accession>A0A4Y3WFY8</accession>
<keyword evidence="1" id="KW-1133">Transmembrane helix</keyword>
<protein>
    <recommendedName>
        <fullName evidence="2">TonB-dependent receptor plug domain-containing protein</fullName>
    </recommendedName>
</protein>
<keyword evidence="1" id="KW-0812">Transmembrane</keyword>
<organism evidence="3 4">
    <name type="scientific">Nitrobacter winogradskyi</name>
    <name type="common">Nitrobacter agilis</name>
    <dbReference type="NCBI Taxonomy" id="913"/>
    <lineage>
        <taxon>Bacteria</taxon>
        <taxon>Pseudomonadati</taxon>
        <taxon>Pseudomonadota</taxon>
        <taxon>Alphaproteobacteria</taxon>
        <taxon>Hyphomicrobiales</taxon>
        <taxon>Nitrobacteraceae</taxon>
        <taxon>Nitrobacter</taxon>
    </lineage>
</organism>